<gene>
    <name evidence="12" type="ORF">FQN60_012432</name>
</gene>
<keyword evidence="4" id="KW-0677">Repeat</keyword>
<evidence type="ECO:0000256" key="9">
    <source>
        <dbReference type="ARBA" id="ARBA00023180"/>
    </source>
</evidence>
<keyword evidence="10" id="KW-0393">Immunoglobulin domain</keyword>
<name>A0A5J5DPC4_9PERO</name>
<evidence type="ECO:0000256" key="1">
    <source>
        <dbReference type="ARBA" id="ARBA00004479"/>
    </source>
</evidence>
<evidence type="ECO:0000256" key="6">
    <source>
        <dbReference type="ARBA" id="ARBA00022989"/>
    </source>
</evidence>
<protein>
    <recommendedName>
        <fullName evidence="11">Ig-like domain-containing protein</fullName>
    </recommendedName>
</protein>
<dbReference type="Gene3D" id="2.60.40.10">
    <property type="entry name" value="Immunoglobulins"/>
    <property type="match status" value="3"/>
</dbReference>
<evidence type="ECO:0000256" key="10">
    <source>
        <dbReference type="ARBA" id="ARBA00023319"/>
    </source>
</evidence>
<dbReference type="PANTHER" id="PTHR13771">
    <property type="entry name" value="INTERCELLULAR ADHESION MOLECULE"/>
    <property type="match status" value="1"/>
</dbReference>
<accession>A0A5J5DPC4</accession>
<comment type="caution">
    <text evidence="12">The sequence shown here is derived from an EMBL/GenBank/DDBJ whole genome shotgun (WGS) entry which is preliminary data.</text>
</comment>
<evidence type="ECO:0000256" key="7">
    <source>
        <dbReference type="ARBA" id="ARBA00023136"/>
    </source>
</evidence>
<keyword evidence="2" id="KW-0812">Transmembrane</keyword>
<keyword evidence="5" id="KW-0130">Cell adhesion</keyword>
<evidence type="ECO:0000256" key="8">
    <source>
        <dbReference type="ARBA" id="ARBA00023157"/>
    </source>
</evidence>
<evidence type="ECO:0000259" key="11">
    <source>
        <dbReference type="PROSITE" id="PS50835"/>
    </source>
</evidence>
<organism evidence="12 13">
    <name type="scientific">Etheostoma spectabile</name>
    <name type="common">orangethroat darter</name>
    <dbReference type="NCBI Taxonomy" id="54343"/>
    <lineage>
        <taxon>Eukaryota</taxon>
        <taxon>Metazoa</taxon>
        <taxon>Chordata</taxon>
        <taxon>Craniata</taxon>
        <taxon>Vertebrata</taxon>
        <taxon>Euteleostomi</taxon>
        <taxon>Actinopterygii</taxon>
        <taxon>Neopterygii</taxon>
        <taxon>Teleostei</taxon>
        <taxon>Neoteleostei</taxon>
        <taxon>Acanthomorphata</taxon>
        <taxon>Eupercaria</taxon>
        <taxon>Perciformes</taxon>
        <taxon>Percoidei</taxon>
        <taxon>Percidae</taxon>
        <taxon>Etheostomatinae</taxon>
        <taxon>Etheostoma</taxon>
    </lineage>
</organism>
<keyword evidence="13" id="KW-1185">Reference proteome</keyword>
<dbReference type="EMBL" id="VOFY01000002">
    <property type="protein sequence ID" value="KAA8595297.1"/>
    <property type="molecule type" value="Genomic_DNA"/>
</dbReference>
<evidence type="ECO:0000313" key="13">
    <source>
        <dbReference type="Proteomes" id="UP000327493"/>
    </source>
</evidence>
<dbReference type="InterPro" id="IPR036179">
    <property type="entry name" value="Ig-like_dom_sf"/>
</dbReference>
<evidence type="ECO:0000256" key="3">
    <source>
        <dbReference type="ARBA" id="ARBA00022729"/>
    </source>
</evidence>
<dbReference type="InterPro" id="IPR013098">
    <property type="entry name" value="Ig_I-set"/>
</dbReference>
<proteinExistence type="predicted"/>
<dbReference type="InterPro" id="IPR003599">
    <property type="entry name" value="Ig_sub"/>
</dbReference>
<dbReference type="PRINTS" id="PR01472">
    <property type="entry name" value="ICAMVCAM1"/>
</dbReference>
<keyword evidence="3" id="KW-0732">Signal</keyword>
<keyword evidence="9" id="KW-0325">Glycoprotein</keyword>
<comment type="subcellular location">
    <subcellularLocation>
        <location evidence="1">Membrane</location>
        <topology evidence="1">Single-pass type I membrane protein</topology>
    </subcellularLocation>
</comment>
<feature type="domain" description="Ig-like" evidence="11">
    <location>
        <begin position="160"/>
        <end position="243"/>
    </location>
</feature>
<keyword evidence="6" id="KW-1133">Transmembrane helix</keyword>
<dbReference type="SMART" id="SM00409">
    <property type="entry name" value="IG"/>
    <property type="match status" value="2"/>
</dbReference>
<evidence type="ECO:0000313" key="12">
    <source>
        <dbReference type="EMBL" id="KAA8595297.1"/>
    </source>
</evidence>
<dbReference type="InterPro" id="IPR013151">
    <property type="entry name" value="Immunoglobulin_dom"/>
</dbReference>
<dbReference type="InterPro" id="IPR007110">
    <property type="entry name" value="Ig-like_dom"/>
</dbReference>
<dbReference type="GO" id="GO:0098609">
    <property type="term" value="P:cell-cell adhesion"/>
    <property type="evidence" value="ECO:0007669"/>
    <property type="project" value="InterPro"/>
</dbReference>
<evidence type="ECO:0000256" key="5">
    <source>
        <dbReference type="ARBA" id="ARBA00022889"/>
    </source>
</evidence>
<keyword evidence="8" id="KW-1015">Disulfide bond</keyword>
<evidence type="ECO:0000256" key="4">
    <source>
        <dbReference type="ARBA" id="ARBA00022737"/>
    </source>
</evidence>
<dbReference type="InterPro" id="IPR013783">
    <property type="entry name" value="Ig-like_fold"/>
</dbReference>
<dbReference type="InterPro" id="IPR047012">
    <property type="entry name" value="ICAM_VCAM"/>
</dbReference>
<sequence>EDAGRVTASIAQPVTGVERRLISSQYFEPGNLMKDVCVWTANHASAILPVRLSLPPPIPTLISNSGESTEKVRCPLTMSPSTLVVRFGDPVTANCSVAREDFFGLGWEVSLGPPELSMNSFVVWSVDRMTEWNEKPACYALSEHGGQCHINLPLTVYKPPDSVSLSFVNHTGPMFEGHQYTLQCTVQDVAPVKNLIVTFYRGQTALGKPQSSNNTEKKPVTEIFSLNITTSEEDDGGQFWCEAKLELGPAGIKHPPVVRSEKLTATVLFGPQVLCPTKLQVTEGERLSCEVRGNPPPLVTWFREGQVVAPPTNSARKHAGKYTVSAKGQFGLKNFTVEVEVLAGSGTTNSFRHFMLASLLIQMINCL</sequence>
<dbReference type="GO" id="GO:0005886">
    <property type="term" value="C:plasma membrane"/>
    <property type="evidence" value="ECO:0007669"/>
    <property type="project" value="TreeGrafter"/>
</dbReference>
<dbReference type="PANTHER" id="PTHR13771:SF9">
    <property type="entry name" value="INTERCELLULAR ADHESION MOLECULE 5"/>
    <property type="match status" value="1"/>
</dbReference>
<feature type="domain" description="Ig-like" evidence="11">
    <location>
        <begin position="255"/>
        <end position="306"/>
    </location>
</feature>
<dbReference type="AlphaFoldDB" id="A0A5J5DPC4"/>
<dbReference type="Proteomes" id="UP000327493">
    <property type="component" value="Chromosome 2"/>
</dbReference>
<dbReference type="Pfam" id="PF00047">
    <property type="entry name" value="ig"/>
    <property type="match status" value="1"/>
</dbReference>
<dbReference type="GO" id="GO:0005178">
    <property type="term" value="F:integrin binding"/>
    <property type="evidence" value="ECO:0007669"/>
    <property type="project" value="InterPro"/>
</dbReference>
<dbReference type="PROSITE" id="PS50835">
    <property type="entry name" value="IG_LIKE"/>
    <property type="match status" value="2"/>
</dbReference>
<dbReference type="InterPro" id="IPR003987">
    <property type="entry name" value="ICAM_VCAM_N"/>
</dbReference>
<reference evidence="12 13" key="1">
    <citation type="submission" date="2019-08" db="EMBL/GenBank/DDBJ databases">
        <title>A chromosome-level genome assembly, high-density linkage maps, and genome scans reveal the genomic architecture of hybrid incompatibilities underlying speciation via character displacement in darters (Percidae: Etheostominae).</title>
        <authorList>
            <person name="Moran R.L."/>
            <person name="Catchen J.M."/>
            <person name="Fuller R.C."/>
        </authorList>
    </citation>
    <scope>NUCLEOTIDE SEQUENCE [LARGE SCALE GENOMIC DNA]</scope>
    <source>
        <strain evidence="12">EspeVRDwgs_2016</strain>
        <tissue evidence="12">Muscle</tissue>
    </source>
</reference>
<dbReference type="Pfam" id="PF07679">
    <property type="entry name" value="I-set"/>
    <property type="match status" value="1"/>
</dbReference>
<keyword evidence="7" id="KW-0472">Membrane</keyword>
<dbReference type="SUPFAM" id="SSF48726">
    <property type="entry name" value="Immunoglobulin"/>
    <property type="match status" value="3"/>
</dbReference>
<feature type="non-terminal residue" evidence="12">
    <location>
        <position position="1"/>
    </location>
</feature>
<evidence type="ECO:0000256" key="2">
    <source>
        <dbReference type="ARBA" id="ARBA00022692"/>
    </source>
</evidence>